<proteinExistence type="predicted"/>
<keyword evidence="3" id="KW-1185">Reference proteome</keyword>
<evidence type="ECO:0000256" key="1">
    <source>
        <dbReference type="SAM" id="Phobius"/>
    </source>
</evidence>
<dbReference type="AlphaFoldDB" id="A0A1A9HWC6"/>
<dbReference type="InterPro" id="IPR005625">
    <property type="entry name" value="PepSY-ass_TM"/>
</dbReference>
<dbReference type="Pfam" id="PF03929">
    <property type="entry name" value="PepSY_TM"/>
    <property type="match status" value="1"/>
</dbReference>
<sequence>MKKPGFIKKWASRLHLWLGMTVGLLVFIISITGALYVFKDEVQDLLRKDAIFHHEQDIRNKTPLPVHMLKAAVQAQCKEKYNVQWVDIPIDKKRSYQFVYYKTNPEGWNYFRELVIYKTAYVNPFTGRVIAVFDEKNGFFNIVKFIHWSFLLHSSWGKYLTGIPVLIFLVMLITGIILWWPKNKKARKQRLWFRWKNVKAWRRKNYDLHNISGFYALSFAFIIALTGLFYAFPFVGSAVYFAFSGGKTSLPDFSGIVTTAPDSVRNTTTADKICAQVEALYPTAFSYSLVLDNEQKERTGFTVYVRQLSYSYHIMHQLIFDANSGRLLRNYNYREKNLGEKAIDANYDVHVGAILGLPTKILAFIVSSICASLPVTGFLIWYGRRRKKHPRATVSKAT</sequence>
<accession>A0A1A9HWC6</accession>
<dbReference type="STRING" id="1176587.A8C56_00680"/>
<reference evidence="2 3" key="1">
    <citation type="submission" date="2016-05" db="EMBL/GenBank/DDBJ databases">
        <title>Niabella ginsenosidivorans BS26 whole genome sequencing.</title>
        <authorList>
            <person name="Im W.T."/>
            <person name="Siddiqi M.Z."/>
        </authorList>
    </citation>
    <scope>NUCLEOTIDE SEQUENCE [LARGE SCALE GENOMIC DNA]</scope>
    <source>
        <strain evidence="2 3">BS26</strain>
    </source>
</reference>
<protein>
    <submittedName>
        <fullName evidence="2">Peptidase</fullName>
    </submittedName>
</protein>
<organism evidence="2 3">
    <name type="scientific">Niabella ginsenosidivorans</name>
    <dbReference type="NCBI Taxonomy" id="1176587"/>
    <lineage>
        <taxon>Bacteria</taxon>
        <taxon>Pseudomonadati</taxon>
        <taxon>Bacteroidota</taxon>
        <taxon>Chitinophagia</taxon>
        <taxon>Chitinophagales</taxon>
        <taxon>Chitinophagaceae</taxon>
        <taxon>Niabella</taxon>
    </lineage>
</organism>
<dbReference type="EMBL" id="CP015772">
    <property type="protein sequence ID" value="ANH79687.1"/>
    <property type="molecule type" value="Genomic_DNA"/>
</dbReference>
<evidence type="ECO:0000313" key="3">
    <source>
        <dbReference type="Proteomes" id="UP000077667"/>
    </source>
</evidence>
<evidence type="ECO:0000313" key="2">
    <source>
        <dbReference type="EMBL" id="ANH79687.1"/>
    </source>
</evidence>
<feature type="transmembrane region" description="Helical" evidence="1">
    <location>
        <begin position="361"/>
        <end position="382"/>
    </location>
</feature>
<feature type="transmembrane region" description="Helical" evidence="1">
    <location>
        <begin position="16"/>
        <end position="38"/>
    </location>
</feature>
<gene>
    <name evidence="2" type="ORF">A8C56_00680</name>
</gene>
<dbReference type="OrthoDB" id="111691at2"/>
<name>A0A1A9HWC6_9BACT</name>
<keyword evidence="1" id="KW-0472">Membrane</keyword>
<feature type="transmembrane region" description="Helical" evidence="1">
    <location>
        <begin position="159"/>
        <end position="180"/>
    </location>
</feature>
<keyword evidence="1" id="KW-1133">Transmembrane helix</keyword>
<dbReference type="PANTHER" id="PTHR34219:SF3">
    <property type="entry name" value="BLL7967 PROTEIN"/>
    <property type="match status" value="1"/>
</dbReference>
<dbReference type="RefSeq" id="WP_067750764.1">
    <property type="nucleotide sequence ID" value="NZ_CP015772.1"/>
</dbReference>
<dbReference type="KEGG" id="nia:A8C56_00680"/>
<feature type="transmembrane region" description="Helical" evidence="1">
    <location>
        <begin position="213"/>
        <end position="243"/>
    </location>
</feature>
<dbReference type="PANTHER" id="PTHR34219">
    <property type="entry name" value="IRON-REGULATED INNER MEMBRANE PROTEIN-RELATED"/>
    <property type="match status" value="1"/>
</dbReference>
<dbReference type="Proteomes" id="UP000077667">
    <property type="component" value="Chromosome"/>
</dbReference>
<keyword evidence="1" id="KW-0812">Transmembrane</keyword>